<accession>A0A8J2VGH8</accession>
<dbReference type="PANTHER" id="PTHR43682">
    <property type="entry name" value="LACTATE UTILIZATION PROTEIN C"/>
    <property type="match status" value="1"/>
</dbReference>
<reference evidence="2" key="2">
    <citation type="submission" date="2020-09" db="EMBL/GenBank/DDBJ databases">
        <authorList>
            <person name="Sun Q."/>
            <person name="Zhou Y."/>
        </authorList>
    </citation>
    <scope>NUCLEOTIDE SEQUENCE</scope>
    <source>
        <strain evidence="2">CGMCC 1.15179</strain>
    </source>
</reference>
<gene>
    <name evidence="2" type="primary">lutC</name>
    <name evidence="2" type="ORF">GCM10011571_08450</name>
</gene>
<protein>
    <submittedName>
        <fullName evidence="2">Lactate utilization protein C</fullName>
    </submittedName>
</protein>
<dbReference type="InterPro" id="IPR024185">
    <property type="entry name" value="FTHF_cligase-like_sf"/>
</dbReference>
<sequence>MTKSAKNRFLNKLSARLGRPLPEPVTPPEWESHPWNHLTEGNGPEDWVKQFVDNLTAAGGEVVRVKNRFALKKQIHQDLQETGCQRLVVWKEEPLLSLIDSAELDEVTVWSPDQPPEELLARAEQADAGLVSAEWGLAFTGTVFLWNERGRGRIVSLLPTRCLVVLSEERIAPRMEPVLAWIREQEKVPACLNFISGPSRTSDIENDLSIGVHGPGSLRVYLLAENDSRNKR</sequence>
<dbReference type="Proteomes" id="UP000625210">
    <property type="component" value="Unassembled WGS sequence"/>
</dbReference>
<dbReference type="Pfam" id="PF02589">
    <property type="entry name" value="LUD_dom"/>
    <property type="match status" value="1"/>
</dbReference>
<dbReference type="PANTHER" id="PTHR43682:SF1">
    <property type="entry name" value="LACTATE UTILIZATION PROTEIN C"/>
    <property type="match status" value="1"/>
</dbReference>
<feature type="domain" description="LUD" evidence="1">
    <location>
        <begin position="48"/>
        <end position="223"/>
    </location>
</feature>
<dbReference type="RefSeq" id="WP_188646629.1">
    <property type="nucleotide sequence ID" value="NZ_BMHQ01000002.1"/>
</dbReference>
<evidence type="ECO:0000259" key="1">
    <source>
        <dbReference type="Pfam" id="PF02589"/>
    </source>
</evidence>
<dbReference type="InterPro" id="IPR037171">
    <property type="entry name" value="NagB/RpiA_transferase-like"/>
</dbReference>
<keyword evidence="3" id="KW-1185">Reference proteome</keyword>
<organism evidence="2 3">
    <name type="scientific">Marinithermofilum abyssi</name>
    <dbReference type="NCBI Taxonomy" id="1571185"/>
    <lineage>
        <taxon>Bacteria</taxon>
        <taxon>Bacillati</taxon>
        <taxon>Bacillota</taxon>
        <taxon>Bacilli</taxon>
        <taxon>Bacillales</taxon>
        <taxon>Thermoactinomycetaceae</taxon>
        <taxon>Marinithermofilum</taxon>
    </lineage>
</organism>
<evidence type="ECO:0000313" key="3">
    <source>
        <dbReference type="Proteomes" id="UP000625210"/>
    </source>
</evidence>
<dbReference type="InterPro" id="IPR003741">
    <property type="entry name" value="LUD_dom"/>
</dbReference>
<dbReference type="Gene3D" id="3.40.50.10420">
    <property type="entry name" value="NagB/RpiA/CoA transferase-like"/>
    <property type="match status" value="1"/>
</dbReference>
<comment type="caution">
    <text evidence="2">The sequence shown here is derived from an EMBL/GenBank/DDBJ whole genome shotgun (WGS) entry which is preliminary data.</text>
</comment>
<dbReference type="AlphaFoldDB" id="A0A8J2VGH8"/>
<dbReference type="SUPFAM" id="SSF100950">
    <property type="entry name" value="NagB/RpiA/CoA transferase-like"/>
    <property type="match status" value="1"/>
</dbReference>
<reference evidence="2" key="1">
    <citation type="journal article" date="2014" name="Int. J. Syst. Evol. Microbiol.">
        <title>Complete genome sequence of Corynebacterium casei LMG S-19264T (=DSM 44701T), isolated from a smear-ripened cheese.</title>
        <authorList>
            <consortium name="US DOE Joint Genome Institute (JGI-PGF)"/>
            <person name="Walter F."/>
            <person name="Albersmeier A."/>
            <person name="Kalinowski J."/>
            <person name="Ruckert C."/>
        </authorList>
    </citation>
    <scope>NUCLEOTIDE SEQUENCE</scope>
    <source>
        <strain evidence="2">CGMCC 1.15179</strain>
    </source>
</reference>
<proteinExistence type="predicted"/>
<dbReference type="EMBL" id="BMHQ01000002">
    <property type="protein sequence ID" value="GGE09468.1"/>
    <property type="molecule type" value="Genomic_DNA"/>
</dbReference>
<evidence type="ECO:0000313" key="2">
    <source>
        <dbReference type="EMBL" id="GGE09468.1"/>
    </source>
</evidence>
<name>A0A8J2VGH8_9BACL</name>